<name>A0A5J4WM25_9EUKA</name>
<reference evidence="1 2" key="1">
    <citation type="submission" date="2019-03" db="EMBL/GenBank/DDBJ databases">
        <title>Single cell metagenomics reveals metabolic interactions within the superorganism composed of flagellate Streblomastix strix and complex community of Bacteroidetes bacteria on its surface.</title>
        <authorList>
            <person name="Treitli S.C."/>
            <person name="Kolisko M."/>
            <person name="Husnik F."/>
            <person name="Keeling P."/>
            <person name="Hampl V."/>
        </authorList>
    </citation>
    <scope>NUCLEOTIDE SEQUENCE [LARGE SCALE GENOMIC DNA]</scope>
    <source>
        <strain evidence="1">ST1C</strain>
    </source>
</reference>
<comment type="caution">
    <text evidence="1">The sequence shown here is derived from an EMBL/GenBank/DDBJ whole genome shotgun (WGS) entry which is preliminary data.</text>
</comment>
<protein>
    <submittedName>
        <fullName evidence="1">Uncharacterized protein</fullName>
    </submittedName>
</protein>
<evidence type="ECO:0000313" key="2">
    <source>
        <dbReference type="Proteomes" id="UP000324800"/>
    </source>
</evidence>
<proteinExistence type="predicted"/>
<dbReference type="EMBL" id="SNRW01001535">
    <property type="protein sequence ID" value="KAA6396030.1"/>
    <property type="molecule type" value="Genomic_DNA"/>
</dbReference>
<organism evidence="1 2">
    <name type="scientific">Streblomastix strix</name>
    <dbReference type="NCBI Taxonomy" id="222440"/>
    <lineage>
        <taxon>Eukaryota</taxon>
        <taxon>Metamonada</taxon>
        <taxon>Preaxostyla</taxon>
        <taxon>Oxymonadida</taxon>
        <taxon>Streblomastigidae</taxon>
        <taxon>Streblomastix</taxon>
    </lineage>
</organism>
<accession>A0A5J4WM25</accession>
<sequence>MRLRQTDNEKQILDPDFLLNNVKSQVPLPEQNFLKIQKRRAIEAKLVMVFTVARLAELHRATLHSAMDDKICPLRWFKSWFADREPVIPNEAQEL</sequence>
<gene>
    <name evidence="1" type="ORF">EZS28_008449</name>
</gene>
<dbReference type="Proteomes" id="UP000324800">
    <property type="component" value="Unassembled WGS sequence"/>
</dbReference>
<evidence type="ECO:0000313" key="1">
    <source>
        <dbReference type="EMBL" id="KAA6396030.1"/>
    </source>
</evidence>
<dbReference type="AlphaFoldDB" id="A0A5J4WM25"/>